<dbReference type="Pfam" id="PF00563">
    <property type="entry name" value="EAL"/>
    <property type="match status" value="1"/>
</dbReference>
<dbReference type="Gene3D" id="3.30.70.270">
    <property type="match status" value="1"/>
</dbReference>
<dbReference type="Gene3D" id="3.20.20.450">
    <property type="entry name" value="EAL domain"/>
    <property type="match status" value="1"/>
</dbReference>
<name>A0A6L6WML0_9RHOB</name>
<dbReference type="PROSITE" id="PS50883">
    <property type="entry name" value="EAL"/>
    <property type="match status" value="1"/>
</dbReference>
<feature type="domain" description="EAL" evidence="3">
    <location>
        <begin position="421"/>
        <end position="672"/>
    </location>
</feature>
<dbReference type="InterPro" id="IPR052155">
    <property type="entry name" value="Biofilm_reg_signaling"/>
</dbReference>
<keyword evidence="6" id="KW-1185">Reference proteome</keyword>
<dbReference type="PANTHER" id="PTHR44757:SF2">
    <property type="entry name" value="BIOFILM ARCHITECTURE MAINTENANCE PROTEIN MBAA"/>
    <property type="match status" value="1"/>
</dbReference>
<gene>
    <name evidence="5" type="ORF">GO984_21840</name>
</gene>
<keyword evidence="2" id="KW-0812">Transmembrane</keyword>
<dbReference type="AlphaFoldDB" id="A0A6L6WML0"/>
<evidence type="ECO:0000256" key="1">
    <source>
        <dbReference type="SAM" id="MobiDB-lite"/>
    </source>
</evidence>
<evidence type="ECO:0000259" key="3">
    <source>
        <dbReference type="PROSITE" id="PS50883"/>
    </source>
</evidence>
<protein>
    <submittedName>
        <fullName evidence="5">EAL domain-containing protein</fullName>
    </submittedName>
</protein>
<keyword evidence="2" id="KW-0472">Membrane</keyword>
<dbReference type="SUPFAM" id="SSF55073">
    <property type="entry name" value="Nucleotide cyclase"/>
    <property type="match status" value="1"/>
</dbReference>
<dbReference type="PROSITE" id="PS50887">
    <property type="entry name" value="GGDEF"/>
    <property type="match status" value="1"/>
</dbReference>
<keyword evidence="2" id="KW-1133">Transmembrane helix</keyword>
<dbReference type="InterPro" id="IPR043128">
    <property type="entry name" value="Rev_trsase/Diguanyl_cyclase"/>
</dbReference>
<feature type="region of interest" description="Disordered" evidence="1">
    <location>
        <begin position="99"/>
        <end position="125"/>
    </location>
</feature>
<evidence type="ECO:0000256" key="2">
    <source>
        <dbReference type="SAM" id="Phobius"/>
    </source>
</evidence>
<dbReference type="EMBL" id="WQLV01000021">
    <property type="protein sequence ID" value="MVO18468.1"/>
    <property type="molecule type" value="Genomic_DNA"/>
</dbReference>
<dbReference type="SUPFAM" id="SSF141868">
    <property type="entry name" value="EAL domain-like"/>
    <property type="match status" value="1"/>
</dbReference>
<evidence type="ECO:0000259" key="4">
    <source>
        <dbReference type="PROSITE" id="PS50887"/>
    </source>
</evidence>
<dbReference type="InterPro" id="IPR035919">
    <property type="entry name" value="EAL_sf"/>
</dbReference>
<sequence>MVKLKVAIFCFIGLAAAVSAAYVLRMSKIAILQDQAWHTGAEFAGFIERDMPQIEQILSGNADAEDAEAELHRLAMIGDVFRFEFHGAHGKQVFATGSFHGASDSTPASHHAHSHSHEPQAETQLQGKQLLPLNTLITALQPQDQHDHGSADGHSSSATAVDEIQIFTGDGQFRPTSYAVIFHPITGVDGAVMGSVTFYLDLTEQDTLLQKVLIVAISSIVLLIILSMSGPSISYARALRAKRNADERIHYLAAHDVLTGQMNRATFTKSVEHCLAEESNIAVHFLDIDNFKTFNDSFGHELGDIVLRTCAERICALSEENLFVARLGGDEFAVLQKNVSNVTAVEEVSQKIVEAMREPILANGHSVVATVSVGSACGPEDGKNVARLLKSADIAMYYAKTEGRNRACKFVSQMDEKLQLRREIEQRLNWALANDGFEINYQPLYSTLTNELLGFEALLRLKRENGTSVSPADFIPIAEEMGLIEDIGTWVLYSACRFASDWPRHLKLAVNLSVGQFKSGNLPGIVEHAIWEAKLLSTQLELEITESFLLDDTTNTFTQLKELKKLGVSIAMDDFGTGYSSLAYLWQFPFDKVKVDQSFLTGFQEQAPLVTKIIETIVGLGHTLGMKVTVEGVETQEQFEMLQNSRCDQLQGYLLGRPLAEAAALSCINDNENQIHPRSATAV</sequence>
<reference evidence="5 6" key="1">
    <citation type="submission" date="2019-12" db="EMBL/GenBank/DDBJ databases">
        <authorList>
            <person name="Zhang Y.-J."/>
        </authorList>
    </citation>
    <scope>NUCLEOTIDE SEQUENCE [LARGE SCALE GENOMIC DNA]</scope>
    <source>
        <strain evidence="5 6">CY05</strain>
    </source>
</reference>
<evidence type="ECO:0000313" key="5">
    <source>
        <dbReference type="EMBL" id="MVO18468.1"/>
    </source>
</evidence>
<dbReference type="Proteomes" id="UP000478892">
    <property type="component" value="Unassembled WGS sequence"/>
</dbReference>
<dbReference type="InterPro" id="IPR000160">
    <property type="entry name" value="GGDEF_dom"/>
</dbReference>
<dbReference type="InterPro" id="IPR001633">
    <property type="entry name" value="EAL_dom"/>
</dbReference>
<dbReference type="NCBIfam" id="TIGR00254">
    <property type="entry name" value="GGDEF"/>
    <property type="match status" value="1"/>
</dbReference>
<dbReference type="InterPro" id="IPR029787">
    <property type="entry name" value="Nucleotide_cyclase"/>
</dbReference>
<dbReference type="RefSeq" id="WP_157024670.1">
    <property type="nucleotide sequence ID" value="NZ_WQLV01000021.1"/>
</dbReference>
<dbReference type="CDD" id="cd01948">
    <property type="entry name" value="EAL"/>
    <property type="match status" value="1"/>
</dbReference>
<feature type="domain" description="GGDEF" evidence="4">
    <location>
        <begin position="279"/>
        <end position="412"/>
    </location>
</feature>
<dbReference type="PANTHER" id="PTHR44757">
    <property type="entry name" value="DIGUANYLATE CYCLASE DGCP"/>
    <property type="match status" value="1"/>
</dbReference>
<dbReference type="Pfam" id="PF00990">
    <property type="entry name" value="GGDEF"/>
    <property type="match status" value="1"/>
</dbReference>
<dbReference type="SMART" id="SM00052">
    <property type="entry name" value="EAL"/>
    <property type="match status" value="1"/>
</dbReference>
<organism evidence="5 6">
    <name type="scientific">Parasedimentitalea huanghaiensis</name>
    <dbReference type="NCBI Taxonomy" id="2682100"/>
    <lineage>
        <taxon>Bacteria</taxon>
        <taxon>Pseudomonadati</taxon>
        <taxon>Pseudomonadota</taxon>
        <taxon>Alphaproteobacteria</taxon>
        <taxon>Rhodobacterales</taxon>
        <taxon>Paracoccaceae</taxon>
        <taxon>Parasedimentitalea</taxon>
    </lineage>
</organism>
<evidence type="ECO:0000313" key="6">
    <source>
        <dbReference type="Proteomes" id="UP000478892"/>
    </source>
</evidence>
<comment type="caution">
    <text evidence="5">The sequence shown here is derived from an EMBL/GenBank/DDBJ whole genome shotgun (WGS) entry which is preliminary data.</text>
</comment>
<dbReference type="CDD" id="cd01949">
    <property type="entry name" value="GGDEF"/>
    <property type="match status" value="1"/>
</dbReference>
<accession>A0A6L6WML0</accession>
<dbReference type="SMART" id="SM00267">
    <property type="entry name" value="GGDEF"/>
    <property type="match status" value="1"/>
</dbReference>
<proteinExistence type="predicted"/>
<feature type="transmembrane region" description="Helical" evidence="2">
    <location>
        <begin position="212"/>
        <end position="233"/>
    </location>
</feature>